<organism evidence="8 9">
    <name type="scientific">Rhodovulum sulfidophilum</name>
    <name type="common">Rhodobacter sulfidophilus</name>
    <dbReference type="NCBI Taxonomy" id="35806"/>
    <lineage>
        <taxon>Bacteria</taxon>
        <taxon>Pseudomonadati</taxon>
        <taxon>Pseudomonadota</taxon>
        <taxon>Alphaproteobacteria</taxon>
        <taxon>Rhodobacterales</taxon>
        <taxon>Paracoccaceae</taxon>
        <taxon>Rhodovulum</taxon>
    </lineage>
</organism>
<sequence>MSAFRVAFTLLGLLGLPTGGFAQTAGSGPAGPGCATRGEGFVTLAGTGTCVDPGGYLWAEGYYNSYTDYPSGDDRTYGIATLGLTLDTATPTSAGPLLGFVDVRLRYRGADAWSDGPAKAEIAPWNVYLEFGGFTGGYRQSMFDFYSNANVAGTDPYTIGDGEQISLLAYTRDFAGGWRATLSAEDASARGGGVIAADAGATARFGQDSDIPDIVATVARTRDRGDFQVSGALHRIRAATPSRGYAGASDPETWGYALQAGAMVKLPRLAAGDSLYLQTAFVDGAVSYLGLVDASGDFSPPDAYITAEGGLSKVSGWNVTAQFLHDWAPAWQSAFFGGFARFDIDDAAARTSQGASGGDNFNLGANLTWTPEAPLSFVAQYAYNRYAARDYTDTGNGLPEASQEAHQLLLMVEYTF</sequence>
<name>A0A2W5NBP8_RHOSU</name>
<keyword evidence="7" id="KW-0732">Signal</keyword>
<comment type="function">
    <text evidence="7">Forms passive diffusion pores that allow small molecular weight hydrophilic materials across the outer membrane.</text>
</comment>
<evidence type="ECO:0000256" key="2">
    <source>
        <dbReference type="ARBA" id="ARBA00022448"/>
    </source>
</evidence>
<keyword evidence="2 7" id="KW-0813">Transport</keyword>
<evidence type="ECO:0000313" key="9">
    <source>
        <dbReference type="Proteomes" id="UP000249185"/>
    </source>
</evidence>
<evidence type="ECO:0000256" key="1">
    <source>
        <dbReference type="ARBA" id="ARBA00009521"/>
    </source>
</evidence>
<dbReference type="Proteomes" id="UP000249185">
    <property type="component" value="Unassembled WGS sequence"/>
</dbReference>
<comment type="subcellular location">
    <subcellularLocation>
        <location evidence="7">Cell outer membrane</location>
        <topology evidence="7">Multi-pass membrane protein</topology>
    </subcellularLocation>
</comment>
<evidence type="ECO:0000256" key="3">
    <source>
        <dbReference type="ARBA" id="ARBA00022452"/>
    </source>
</evidence>
<dbReference type="AlphaFoldDB" id="A0A2W5NBP8"/>
<feature type="chain" id="PRO_5015798279" description="Porin" evidence="7">
    <location>
        <begin position="23"/>
        <end position="416"/>
    </location>
</feature>
<evidence type="ECO:0000256" key="4">
    <source>
        <dbReference type="ARBA" id="ARBA00023114"/>
    </source>
</evidence>
<keyword evidence="7" id="KW-0812">Transmembrane</keyword>
<dbReference type="EMBL" id="QFPW01000013">
    <property type="protein sequence ID" value="PZQ48155.1"/>
    <property type="molecule type" value="Genomic_DNA"/>
</dbReference>
<evidence type="ECO:0000256" key="6">
    <source>
        <dbReference type="ARBA" id="ARBA00023237"/>
    </source>
</evidence>
<evidence type="ECO:0000256" key="5">
    <source>
        <dbReference type="ARBA" id="ARBA00023136"/>
    </source>
</evidence>
<gene>
    <name evidence="8" type="ORF">DI556_15145</name>
</gene>
<protein>
    <recommendedName>
        <fullName evidence="7">Porin</fullName>
    </recommendedName>
</protein>
<dbReference type="GO" id="GO:0046930">
    <property type="term" value="C:pore complex"/>
    <property type="evidence" value="ECO:0007669"/>
    <property type="project" value="UniProtKB-KW"/>
</dbReference>
<keyword evidence="3 7" id="KW-1134">Transmembrane beta strand</keyword>
<dbReference type="GO" id="GO:0009279">
    <property type="term" value="C:cell outer membrane"/>
    <property type="evidence" value="ECO:0007669"/>
    <property type="project" value="UniProtKB-SubCell"/>
</dbReference>
<comment type="domain">
    <text evidence="7">Consists of 16-stranded beta-barrel sheets, with large surface-exposed loops, that form a transmembrane pore at the center of each barrel. The pore is partially ocluded by a peptide loop that folds into the pore lumen.</text>
</comment>
<keyword evidence="5 7" id="KW-0472">Membrane</keyword>
<dbReference type="InterPro" id="IPR003684">
    <property type="entry name" value="Porin_alphabac"/>
</dbReference>
<evidence type="ECO:0000313" key="8">
    <source>
        <dbReference type="EMBL" id="PZQ48155.1"/>
    </source>
</evidence>
<keyword evidence="6 7" id="KW-0998">Cell outer membrane</keyword>
<dbReference type="GO" id="GO:0015288">
    <property type="term" value="F:porin activity"/>
    <property type="evidence" value="ECO:0007669"/>
    <property type="project" value="UniProtKB-KW"/>
</dbReference>
<dbReference type="Pfam" id="PF02530">
    <property type="entry name" value="Porin_2"/>
    <property type="match status" value="1"/>
</dbReference>
<reference evidence="8 9" key="1">
    <citation type="submission" date="2017-08" db="EMBL/GenBank/DDBJ databases">
        <title>Infants hospitalized years apart are colonized by the same room-sourced microbial strains.</title>
        <authorList>
            <person name="Brooks B."/>
            <person name="Olm M.R."/>
            <person name="Firek B.A."/>
            <person name="Baker R."/>
            <person name="Thomas B.C."/>
            <person name="Morowitz M.J."/>
            <person name="Banfield J.F."/>
        </authorList>
    </citation>
    <scope>NUCLEOTIDE SEQUENCE [LARGE SCALE GENOMIC DNA]</scope>
    <source>
        <strain evidence="8">S2_005_002_R2_34</strain>
    </source>
</reference>
<proteinExistence type="inferred from homology"/>
<accession>A0A2W5NBP8</accession>
<keyword evidence="7" id="KW-0406">Ion transport</keyword>
<dbReference type="GO" id="GO:0006811">
    <property type="term" value="P:monoatomic ion transport"/>
    <property type="evidence" value="ECO:0007669"/>
    <property type="project" value="UniProtKB-KW"/>
</dbReference>
<feature type="signal peptide" evidence="7">
    <location>
        <begin position="1"/>
        <end position="22"/>
    </location>
</feature>
<comment type="similarity">
    <text evidence="1 7">Belongs to the alphaproteobacteria porin family.</text>
</comment>
<keyword evidence="4 7" id="KW-0626">Porin</keyword>
<evidence type="ECO:0000256" key="7">
    <source>
        <dbReference type="RuleBase" id="RU364005"/>
    </source>
</evidence>
<comment type="caution">
    <text evidence="8">The sequence shown here is derived from an EMBL/GenBank/DDBJ whole genome shotgun (WGS) entry which is preliminary data.</text>
</comment>